<dbReference type="GeneID" id="81364409"/>
<evidence type="ECO:0000313" key="5">
    <source>
        <dbReference type="Proteomes" id="UP001147747"/>
    </source>
</evidence>
<dbReference type="OrthoDB" id="5689at2759"/>
<dbReference type="RefSeq" id="XP_056494011.1">
    <property type="nucleotide sequence ID" value="XM_056625429.1"/>
</dbReference>
<evidence type="ECO:0000313" key="4">
    <source>
        <dbReference type="EMBL" id="KAJ5414165.1"/>
    </source>
</evidence>
<keyword evidence="2" id="KW-0012">Acyltransferase</keyword>
<dbReference type="InterPro" id="IPR016181">
    <property type="entry name" value="Acyl_CoA_acyltransferase"/>
</dbReference>
<evidence type="ECO:0000259" key="3">
    <source>
        <dbReference type="PROSITE" id="PS51186"/>
    </source>
</evidence>
<dbReference type="SUPFAM" id="SSF55729">
    <property type="entry name" value="Acyl-CoA N-acyltransferases (Nat)"/>
    <property type="match status" value="1"/>
</dbReference>
<name>A0A9W9WB57_9EURO</name>
<organism evidence="4 5">
    <name type="scientific">Penicillium cosmopolitanum</name>
    <dbReference type="NCBI Taxonomy" id="1131564"/>
    <lineage>
        <taxon>Eukaryota</taxon>
        <taxon>Fungi</taxon>
        <taxon>Dikarya</taxon>
        <taxon>Ascomycota</taxon>
        <taxon>Pezizomycotina</taxon>
        <taxon>Eurotiomycetes</taxon>
        <taxon>Eurotiomycetidae</taxon>
        <taxon>Eurotiales</taxon>
        <taxon>Aspergillaceae</taxon>
        <taxon>Penicillium</taxon>
    </lineage>
</organism>
<dbReference type="GO" id="GO:0016747">
    <property type="term" value="F:acyltransferase activity, transferring groups other than amino-acyl groups"/>
    <property type="evidence" value="ECO:0007669"/>
    <property type="project" value="InterPro"/>
</dbReference>
<keyword evidence="5" id="KW-1185">Reference proteome</keyword>
<dbReference type="PROSITE" id="PS51186">
    <property type="entry name" value="GNAT"/>
    <property type="match status" value="1"/>
</dbReference>
<gene>
    <name evidence="4" type="ORF">N7509_000792</name>
</gene>
<dbReference type="InterPro" id="IPR000182">
    <property type="entry name" value="GNAT_dom"/>
</dbReference>
<accession>A0A9W9WB57</accession>
<feature type="domain" description="N-acetyltransferase" evidence="3">
    <location>
        <begin position="8"/>
        <end position="169"/>
    </location>
</feature>
<dbReference type="CDD" id="cd04301">
    <property type="entry name" value="NAT_SF"/>
    <property type="match status" value="1"/>
</dbReference>
<comment type="caution">
    <text evidence="4">The sequence shown here is derived from an EMBL/GenBank/DDBJ whole genome shotgun (WGS) entry which is preliminary data.</text>
</comment>
<sequence>MADIPESLNFRTASADDASALQQLIQAAFRAEDSRQGWVADMAINSRFTVDIAHIAKTVTEPDSDFLIASNKAGDTVATIAVSRRDTDLARIFMLAVDQRWQQAGLGRQVLAYAEEYCQRTWGVTRLGLDALSTRQELISWYLRRGYLKTGETKPFPAMHTVISICRRILSLFNLRNR</sequence>
<dbReference type="AlphaFoldDB" id="A0A9W9WB57"/>
<dbReference type="EMBL" id="JAPZBU010000003">
    <property type="protein sequence ID" value="KAJ5414165.1"/>
    <property type="molecule type" value="Genomic_DNA"/>
</dbReference>
<evidence type="ECO:0000256" key="1">
    <source>
        <dbReference type="ARBA" id="ARBA00022679"/>
    </source>
</evidence>
<dbReference type="PANTHER" id="PTHR43877">
    <property type="entry name" value="AMINOALKYLPHOSPHONATE N-ACETYLTRANSFERASE-RELATED-RELATED"/>
    <property type="match status" value="1"/>
</dbReference>
<keyword evidence="1" id="KW-0808">Transferase</keyword>
<reference evidence="4" key="2">
    <citation type="journal article" date="2023" name="IMA Fungus">
        <title>Comparative genomic study of the Penicillium genus elucidates a diverse pangenome and 15 lateral gene transfer events.</title>
        <authorList>
            <person name="Petersen C."/>
            <person name="Sorensen T."/>
            <person name="Nielsen M.R."/>
            <person name="Sondergaard T.E."/>
            <person name="Sorensen J.L."/>
            <person name="Fitzpatrick D.A."/>
            <person name="Frisvad J.C."/>
            <person name="Nielsen K.L."/>
        </authorList>
    </citation>
    <scope>NUCLEOTIDE SEQUENCE</scope>
    <source>
        <strain evidence="4">IBT 29677</strain>
    </source>
</reference>
<protein>
    <submittedName>
        <fullName evidence="4">Acyl-CoA N-acyltransferase</fullName>
    </submittedName>
</protein>
<proteinExistence type="predicted"/>
<reference evidence="4" key="1">
    <citation type="submission" date="2022-12" db="EMBL/GenBank/DDBJ databases">
        <authorList>
            <person name="Petersen C."/>
        </authorList>
    </citation>
    <scope>NUCLEOTIDE SEQUENCE</scope>
    <source>
        <strain evidence="4">IBT 29677</strain>
    </source>
</reference>
<evidence type="ECO:0000256" key="2">
    <source>
        <dbReference type="ARBA" id="ARBA00023315"/>
    </source>
</evidence>
<dbReference type="Pfam" id="PF00583">
    <property type="entry name" value="Acetyltransf_1"/>
    <property type="match status" value="1"/>
</dbReference>
<dbReference type="Gene3D" id="3.40.630.30">
    <property type="match status" value="1"/>
</dbReference>
<dbReference type="Proteomes" id="UP001147747">
    <property type="component" value="Unassembled WGS sequence"/>
</dbReference>
<dbReference type="InterPro" id="IPR050832">
    <property type="entry name" value="Bact_Acetyltransf"/>
</dbReference>